<keyword evidence="3" id="KW-0653">Protein transport</keyword>
<dbReference type="AlphaFoldDB" id="A0A6H0XJG3"/>
<evidence type="ECO:0000313" key="8">
    <source>
        <dbReference type="Proteomes" id="UP000503462"/>
    </source>
</evidence>
<dbReference type="CDD" id="cd14837">
    <property type="entry name" value="AP3_Mu_N"/>
    <property type="match status" value="1"/>
</dbReference>
<evidence type="ECO:0000256" key="5">
    <source>
        <dbReference type="SAM" id="MobiDB-lite"/>
    </source>
</evidence>
<sequence>MALQHLTTVIRPCASSPIASEWILAACKRQQSTFRRTRKAFKIKPDPSFAPTKTEARDHIIFNPPSSLPNVYHTPSKFLPPNDPRRAAHAFASTTNLASGTSTATQTTIAVEPKRNVRLPKALHVSTKAYNVTPEQVEEIRKLRTEDPIYWTRVRLAEKFNCSSFFIGLCAKSKIAGERQAASLEAIKARWGRKRTEAREERAERGKLWEYTSSMAAIEALYIFDEHNNLIVSHKYISTATPASIILALYLAHPAPRPSLLYLPTLSPPSIVHSTVQDNLLFLSPSSQDTEPLAVLEFLHRVADALEEFVGSPLLAAKITANYDIVAQVVGEIADGGMPCQSEANALRDVVETGPGVLNNLLGNLGIQGSAPSLSSGPSMLQHPQLQSLSSQGSAVPWRRSNVRHTSNEMYVDIVEEINAILAPSGRPLSGFANGSIAFTSKVSGVPDLLLTLSTGGKGAGMGNRGQQLRTVMEHVVFHPCVRLSRWKSEGVMSFVPPDGRFMLCGYEVDLLGPDIPLTTSKPARQLNLPVNVEITTSLGQSGNEFEVRVLAPSLSGKSAAQASLQSHMGSRPGNFRTGSSGDSKSPAVDKLAVRVPIPARVRNVSELRASTGEAHWSPVEGYVEWRLTSKDIGPSATLRCTLQGPLSDEDDAGNGTVLNSMTSTQYEYDEDESYQTSAQDVKSPVTEPQIPRAERYRMLMPTAALLSFSTKGWLASGLKVESLLLDHKSSRGVGADVKPYKGVKYLTVSRDGVEARC</sequence>
<protein>
    <recommendedName>
        <fullName evidence="6">MHD domain-containing protein</fullName>
    </recommendedName>
</protein>
<feature type="domain" description="MHD" evidence="6">
    <location>
        <begin position="407"/>
        <end position="757"/>
    </location>
</feature>
<organism evidence="7 8">
    <name type="scientific">Peltaster fructicola</name>
    <dbReference type="NCBI Taxonomy" id="286661"/>
    <lineage>
        <taxon>Eukaryota</taxon>
        <taxon>Fungi</taxon>
        <taxon>Dikarya</taxon>
        <taxon>Ascomycota</taxon>
        <taxon>Pezizomycotina</taxon>
        <taxon>Dothideomycetes</taxon>
        <taxon>Dothideomycetes incertae sedis</taxon>
        <taxon>Peltaster</taxon>
    </lineage>
</organism>
<dbReference type="PANTHER" id="PTHR10529">
    <property type="entry name" value="AP COMPLEX SUBUNIT MU"/>
    <property type="match status" value="1"/>
</dbReference>
<dbReference type="InterPro" id="IPR036168">
    <property type="entry name" value="AP2_Mu_C_sf"/>
</dbReference>
<reference evidence="7 8" key="1">
    <citation type="journal article" date="2016" name="Sci. Rep.">
        <title>Peltaster fructicola genome reveals evolution from an invasive phytopathogen to an ectophytic parasite.</title>
        <authorList>
            <person name="Xu C."/>
            <person name="Chen H."/>
            <person name="Gleason M.L."/>
            <person name="Xu J.R."/>
            <person name="Liu H."/>
            <person name="Zhang R."/>
            <person name="Sun G."/>
        </authorList>
    </citation>
    <scope>NUCLEOTIDE SEQUENCE [LARGE SCALE GENOMIC DNA]</scope>
    <source>
        <strain evidence="7 8">LNHT1506</strain>
    </source>
</reference>
<evidence type="ECO:0000256" key="4">
    <source>
        <dbReference type="ARBA" id="ARBA00023136"/>
    </source>
</evidence>
<name>A0A6H0XJG3_9PEZI</name>
<dbReference type="Gene3D" id="3.30.450.60">
    <property type="match status" value="1"/>
</dbReference>
<dbReference type="OrthoDB" id="870at2759"/>
<proteinExistence type="predicted"/>
<evidence type="ECO:0000256" key="1">
    <source>
        <dbReference type="ARBA" id="ARBA00004308"/>
    </source>
</evidence>
<evidence type="ECO:0000256" key="3">
    <source>
        <dbReference type="ARBA" id="ARBA00022927"/>
    </source>
</evidence>
<dbReference type="EMBL" id="CP051139">
    <property type="protein sequence ID" value="QIW94866.1"/>
    <property type="molecule type" value="Genomic_DNA"/>
</dbReference>
<dbReference type="GO" id="GO:0006886">
    <property type="term" value="P:intracellular protein transport"/>
    <property type="evidence" value="ECO:0007669"/>
    <property type="project" value="InterPro"/>
</dbReference>
<feature type="region of interest" description="Disordered" evidence="5">
    <location>
        <begin position="561"/>
        <end position="588"/>
    </location>
</feature>
<keyword evidence="4" id="KW-0472">Membrane</keyword>
<dbReference type="InterPro" id="IPR028565">
    <property type="entry name" value="MHD"/>
</dbReference>
<comment type="subcellular location">
    <subcellularLocation>
        <location evidence="1">Endomembrane system</location>
    </subcellularLocation>
</comment>
<keyword evidence="2" id="KW-0813">Transport</keyword>
<dbReference type="InterPro" id="IPR050431">
    <property type="entry name" value="Adaptor_comp_med_subunit"/>
</dbReference>
<dbReference type="Proteomes" id="UP000503462">
    <property type="component" value="Chromosome 1"/>
</dbReference>
<gene>
    <name evidence="7" type="ORF">AMS68_000384</name>
</gene>
<evidence type="ECO:0000256" key="2">
    <source>
        <dbReference type="ARBA" id="ARBA00022448"/>
    </source>
</evidence>
<evidence type="ECO:0000259" key="6">
    <source>
        <dbReference type="PROSITE" id="PS51072"/>
    </source>
</evidence>
<dbReference type="Pfam" id="PF12824">
    <property type="entry name" value="MRP-L20"/>
    <property type="match status" value="1"/>
</dbReference>
<dbReference type="InterPro" id="IPR001392">
    <property type="entry name" value="Clathrin_mu"/>
</dbReference>
<dbReference type="SUPFAM" id="SSF49447">
    <property type="entry name" value="Second domain of Mu2 adaptin subunit (ap50) of ap2 adaptor"/>
    <property type="match status" value="1"/>
</dbReference>
<dbReference type="PRINTS" id="PR00314">
    <property type="entry name" value="CLATHRINADPT"/>
</dbReference>
<keyword evidence="8" id="KW-1185">Reference proteome</keyword>
<dbReference type="Pfam" id="PF00928">
    <property type="entry name" value="Adap_comp_sub"/>
    <property type="match status" value="1"/>
</dbReference>
<dbReference type="SUPFAM" id="SSF64356">
    <property type="entry name" value="SNARE-like"/>
    <property type="match status" value="1"/>
</dbReference>
<dbReference type="GO" id="GO:0012505">
    <property type="term" value="C:endomembrane system"/>
    <property type="evidence" value="ECO:0007669"/>
    <property type="project" value="UniProtKB-SubCell"/>
</dbReference>
<dbReference type="GO" id="GO:0016192">
    <property type="term" value="P:vesicle-mediated transport"/>
    <property type="evidence" value="ECO:0007669"/>
    <property type="project" value="InterPro"/>
</dbReference>
<dbReference type="Gene3D" id="2.60.40.1170">
    <property type="entry name" value="Mu homology domain, subdomain B"/>
    <property type="match status" value="3"/>
</dbReference>
<dbReference type="CDD" id="cd09252">
    <property type="entry name" value="AP-3_Mu3_Cterm"/>
    <property type="match status" value="1"/>
</dbReference>
<evidence type="ECO:0000313" key="7">
    <source>
        <dbReference type="EMBL" id="QIW94866.1"/>
    </source>
</evidence>
<accession>A0A6H0XJG3</accession>
<dbReference type="PROSITE" id="PS51072">
    <property type="entry name" value="MHD"/>
    <property type="match status" value="1"/>
</dbReference>
<dbReference type="GO" id="GO:0030131">
    <property type="term" value="C:clathrin adaptor complex"/>
    <property type="evidence" value="ECO:0007669"/>
    <property type="project" value="InterPro"/>
</dbReference>
<dbReference type="InterPro" id="IPR011012">
    <property type="entry name" value="Longin-like_dom_sf"/>
</dbReference>